<feature type="repeat" description="PPR" evidence="2">
    <location>
        <begin position="271"/>
        <end position="305"/>
    </location>
</feature>
<feature type="repeat" description="PPR" evidence="2">
    <location>
        <begin position="136"/>
        <end position="170"/>
    </location>
</feature>
<keyword evidence="1" id="KW-0677">Repeat</keyword>
<dbReference type="FunFam" id="1.25.40.10:FF:000231">
    <property type="entry name" value="Pentatricopeptide repeat-containing protein chloroplastic"/>
    <property type="match status" value="1"/>
</dbReference>
<evidence type="ECO:0000313" key="5">
    <source>
        <dbReference type="Proteomes" id="UP000288805"/>
    </source>
</evidence>
<dbReference type="GO" id="GO:0009451">
    <property type="term" value="P:RNA modification"/>
    <property type="evidence" value="ECO:0007669"/>
    <property type="project" value="InterPro"/>
</dbReference>
<dbReference type="PANTHER" id="PTHR47926">
    <property type="entry name" value="PENTATRICOPEPTIDE REPEAT-CONTAINING PROTEIN"/>
    <property type="match status" value="1"/>
</dbReference>
<dbReference type="InterPro" id="IPR046848">
    <property type="entry name" value="E_motif"/>
</dbReference>
<dbReference type="Pfam" id="PF20431">
    <property type="entry name" value="E_motif"/>
    <property type="match status" value="1"/>
</dbReference>
<dbReference type="Proteomes" id="UP000288805">
    <property type="component" value="Unassembled WGS sequence"/>
</dbReference>
<dbReference type="GO" id="GO:0003723">
    <property type="term" value="F:RNA binding"/>
    <property type="evidence" value="ECO:0007669"/>
    <property type="project" value="InterPro"/>
</dbReference>
<dbReference type="PROSITE" id="PS51375">
    <property type="entry name" value="PPR"/>
    <property type="match status" value="4"/>
</dbReference>
<proteinExistence type="predicted"/>
<dbReference type="EMBL" id="QGNW01000014">
    <property type="protein sequence ID" value="RVX16918.1"/>
    <property type="molecule type" value="Genomic_DNA"/>
</dbReference>
<gene>
    <name evidence="4" type="primary">PCMP-H12_16</name>
    <name evidence="4" type="ORF">CK203_003125</name>
</gene>
<reference evidence="4 5" key="1">
    <citation type="journal article" date="2018" name="PLoS Genet.">
        <title>Population sequencing reveals clonal diversity and ancestral inbreeding in the grapevine cultivar Chardonnay.</title>
        <authorList>
            <person name="Roach M.J."/>
            <person name="Johnson D.L."/>
            <person name="Bohlmann J."/>
            <person name="van Vuuren H.J."/>
            <person name="Jones S.J."/>
            <person name="Pretorius I.S."/>
            <person name="Schmidt S.A."/>
            <person name="Borneman A.R."/>
        </authorList>
    </citation>
    <scope>NUCLEOTIDE SEQUENCE [LARGE SCALE GENOMIC DNA]</scope>
    <source>
        <strain evidence="5">cv. Chardonnay</strain>
        <tissue evidence="4">Leaf</tissue>
    </source>
</reference>
<dbReference type="AlphaFoldDB" id="A0A438K6T2"/>
<dbReference type="NCBIfam" id="TIGR00756">
    <property type="entry name" value="PPR"/>
    <property type="match status" value="5"/>
</dbReference>
<dbReference type="InterPro" id="IPR046960">
    <property type="entry name" value="PPR_At4g14850-like_plant"/>
</dbReference>
<dbReference type="FunFam" id="1.25.40.10:FF:000031">
    <property type="entry name" value="Pentatricopeptide repeat-containing protein mitochondrial"/>
    <property type="match status" value="1"/>
</dbReference>
<sequence length="711" mass="79853">MVMLLSLLRTATSLTQIHQIHAQILIHGLPLQTHLIPKLIDLHSIDYARFVLDQTPSPTDFSWNSLIRAYTVHGSPQNSLFLYLKMLRSSTKPSNFTFPFVLKACSALGSVLEDMYCKCFRLDSARNFWDDMEFRDEVSWNSIISGYVQWGQVEKARDLFEEMPMRRNVVCWTAMINGYGKEGDFVEILSLFRQMLVSADEVQPNAATMVCLLSACSTLCNYEVGRFLSVFIDVNKIPLNTILVTALIDMYSKCGDVEKAWRIFDGVSCKNLPSWNAIITGCVQGGLLEEAIDLYRHMKAQSVKPNEITLVNVLSACAGLGALELGREVHLYLGRNGLDLNVILATALVDMYAKCGKIDDACLIFVKTSEKDVALWNAMILGLAYHGDGRDSLAVFSQMVRAGVQPNDVTFIGVLSACNHSGLVEEGRVQFSSMADKHGLSPKLEHYACMVDLLGRAGHLKEAYELVQNMLIPPDSIIWGALLSACRIHRNLELADKISETIMASQDPNIGFCILLSNIYASSGRWKDVARVRRQVKEKRIKKPSGCSWVEVDGVVHRFVVEDTTHLKSGEIYGTYEILVNHLKAEGLIPLFLAFGLMDEHLRRDIICQRYEALVSRPKAICQILILFWQVLMIWFEVFDTSPEPGTVKRELWRIKCSTPYREHFFIFIIDFGSQTPCHCSNQKSSLEGLKALGVFCKQLAGSIGCDSRVQ</sequence>
<dbReference type="InterPro" id="IPR002885">
    <property type="entry name" value="PPR_rpt"/>
</dbReference>
<evidence type="ECO:0000256" key="2">
    <source>
        <dbReference type="PROSITE-ProRule" id="PRU00708"/>
    </source>
</evidence>
<organism evidence="4 5">
    <name type="scientific">Vitis vinifera</name>
    <name type="common">Grape</name>
    <dbReference type="NCBI Taxonomy" id="29760"/>
    <lineage>
        <taxon>Eukaryota</taxon>
        <taxon>Viridiplantae</taxon>
        <taxon>Streptophyta</taxon>
        <taxon>Embryophyta</taxon>
        <taxon>Tracheophyta</taxon>
        <taxon>Spermatophyta</taxon>
        <taxon>Magnoliopsida</taxon>
        <taxon>eudicotyledons</taxon>
        <taxon>Gunneridae</taxon>
        <taxon>Pentapetalae</taxon>
        <taxon>rosids</taxon>
        <taxon>Vitales</taxon>
        <taxon>Vitaceae</taxon>
        <taxon>Viteae</taxon>
        <taxon>Vitis</taxon>
    </lineage>
</organism>
<dbReference type="FunFam" id="1.25.40.10:FF:002104">
    <property type="entry name" value="Putative pentatricopeptide repeat-containing protein At3g05240"/>
    <property type="match status" value="1"/>
</dbReference>
<feature type="signal peptide" evidence="3">
    <location>
        <begin position="1"/>
        <end position="22"/>
    </location>
</feature>
<keyword evidence="3" id="KW-0732">Signal</keyword>
<feature type="repeat" description="PPR" evidence="2">
    <location>
        <begin position="59"/>
        <end position="93"/>
    </location>
</feature>
<protein>
    <submittedName>
        <fullName evidence="4">Pentatricopeptide repeat-containing protein, chloroplastic</fullName>
    </submittedName>
</protein>
<dbReference type="Pfam" id="PF13041">
    <property type="entry name" value="PPR_2"/>
    <property type="match status" value="3"/>
</dbReference>
<dbReference type="PANTHER" id="PTHR47926:SF344">
    <property type="entry name" value="OS07G0636900 PROTEIN"/>
    <property type="match status" value="1"/>
</dbReference>
<evidence type="ECO:0000256" key="3">
    <source>
        <dbReference type="SAM" id="SignalP"/>
    </source>
</evidence>
<dbReference type="InterPro" id="IPR011990">
    <property type="entry name" value="TPR-like_helical_dom_sf"/>
</dbReference>
<comment type="caution">
    <text evidence="4">The sequence shown here is derived from an EMBL/GenBank/DDBJ whole genome shotgun (WGS) entry which is preliminary data.</text>
</comment>
<name>A0A438K6T2_VITVI</name>
<feature type="repeat" description="PPR" evidence="2">
    <location>
        <begin position="372"/>
        <end position="406"/>
    </location>
</feature>
<evidence type="ECO:0000313" key="4">
    <source>
        <dbReference type="EMBL" id="RVX16918.1"/>
    </source>
</evidence>
<feature type="chain" id="PRO_5019434329" evidence="3">
    <location>
        <begin position="23"/>
        <end position="711"/>
    </location>
</feature>
<evidence type="ECO:0000256" key="1">
    <source>
        <dbReference type="ARBA" id="ARBA00022737"/>
    </source>
</evidence>
<accession>A0A438K6T2</accession>
<dbReference type="Pfam" id="PF01535">
    <property type="entry name" value="PPR"/>
    <property type="match status" value="5"/>
</dbReference>
<dbReference type="Gene3D" id="1.25.40.10">
    <property type="entry name" value="Tetratricopeptide repeat domain"/>
    <property type="match status" value="5"/>
</dbReference>